<evidence type="ECO:0000259" key="2">
    <source>
        <dbReference type="Pfam" id="PF14292"/>
    </source>
</evidence>
<sequence length="257" mass="27087">MKTWITQTALGFLATMAIALTSCEKDETKVVLTMGAAPQLKASATTAALTPATAAASAVTYTWTPAEFGYKAGVAYTLQFAKQGTNFATPQEFDLGPVLTKSFTVGELNKVYNGLDCNIVSGVSTRLEVRVKAAIVGGKVDPVYSPLSGIQASPFQAQAAPADAWAIIGSATAGGWGAETPMTYDFCNRIWKITIPLTAAEFKFRANNGWALNLGDDGADKSLEPNGKNIVVTEAGTYDIVLNVNATPKATFTITKR</sequence>
<dbReference type="InterPro" id="IPR025970">
    <property type="entry name" value="SusE"/>
</dbReference>
<dbReference type="Proteomes" id="UP001500567">
    <property type="component" value="Unassembled WGS sequence"/>
</dbReference>
<accession>A0ABP7REA7</accession>
<evidence type="ECO:0000313" key="3">
    <source>
        <dbReference type="EMBL" id="GAA3996261.1"/>
    </source>
</evidence>
<dbReference type="Pfam" id="PF14292">
    <property type="entry name" value="SusE"/>
    <property type="match status" value="1"/>
</dbReference>
<keyword evidence="4" id="KW-1185">Reference proteome</keyword>
<dbReference type="PROSITE" id="PS51257">
    <property type="entry name" value="PROKAR_LIPOPROTEIN"/>
    <property type="match status" value="1"/>
</dbReference>
<dbReference type="RefSeq" id="WP_345070575.1">
    <property type="nucleotide sequence ID" value="NZ_BAABDJ010000002.1"/>
</dbReference>
<evidence type="ECO:0000256" key="1">
    <source>
        <dbReference type="SAM" id="SignalP"/>
    </source>
</evidence>
<dbReference type="EMBL" id="BAABDJ010000002">
    <property type="protein sequence ID" value="GAA3996261.1"/>
    <property type="molecule type" value="Genomic_DNA"/>
</dbReference>
<protein>
    <recommendedName>
        <fullName evidence="2">SusE outer membrane protein domain-containing protein</fullName>
    </recommendedName>
</protein>
<proteinExistence type="predicted"/>
<organism evidence="3 4">
    <name type="scientific">Hymenobacter fastidiosus</name>
    <dbReference type="NCBI Taxonomy" id="486264"/>
    <lineage>
        <taxon>Bacteria</taxon>
        <taxon>Pseudomonadati</taxon>
        <taxon>Bacteroidota</taxon>
        <taxon>Cytophagia</taxon>
        <taxon>Cytophagales</taxon>
        <taxon>Hymenobacteraceae</taxon>
        <taxon>Hymenobacter</taxon>
    </lineage>
</organism>
<dbReference type="Gene3D" id="2.60.40.3620">
    <property type="match status" value="1"/>
</dbReference>
<gene>
    <name evidence="3" type="ORF">GCM10022408_03560</name>
</gene>
<feature type="signal peptide" evidence="1">
    <location>
        <begin position="1"/>
        <end position="19"/>
    </location>
</feature>
<name>A0ABP7REA7_9BACT</name>
<dbReference type="CDD" id="cd12956">
    <property type="entry name" value="CBM_SusE-F_like"/>
    <property type="match status" value="1"/>
</dbReference>
<comment type="caution">
    <text evidence="3">The sequence shown here is derived from an EMBL/GenBank/DDBJ whole genome shotgun (WGS) entry which is preliminary data.</text>
</comment>
<feature type="domain" description="SusE outer membrane protein" evidence="2">
    <location>
        <begin position="25"/>
        <end position="132"/>
    </location>
</feature>
<keyword evidence="1" id="KW-0732">Signal</keyword>
<feature type="chain" id="PRO_5046257763" description="SusE outer membrane protein domain-containing protein" evidence="1">
    <location>
        <begin position="20"/>
        <end position="257"/>
    </location>
</feature>
<evidence type="ECO:0000313" key="4">
    <source>
        <dbReference type="Proteomes" id="UP001500567"/>
    </source>
</evidence>
<reference evidence="4" key="1">
    <citation type="journal article" date="2019" name="Int. J. Syst. Evol. Microbiol.">
        <title>The Global Catalogue of Microorganisms (GCM) 10K type strain sequencing project: providing services to taxonomists for standard genome sequencing and annotation.</title>
        <authorList>
            <consortium name="The Broad Institute Genomics Platform"/>
            <consortium name="The Broad Institute Genome Sequencing Center for Infectious Disease"/>
            <person name="Wu L."/>
            <person name="Ma J."/>
        </authorList>
    </citation>
    <scope>NUCLEOTIDE SEQUENCE [LARGE SCALE GENOMIC DNA]</scope>
    <source>
        <strain evidence="4">JCM 17224</strain>
    </source>
</reference>